<dbReference type="InterPro" id="IPR054208">
    <property type="entry name" value="DUF6914"/>
</dbReference>
<dbReference type="Proteomes" id="UP000782241">
    <property type="component" value="Unassembled WGS sequence"/>
</dbReference>
<proteinExistence type="predicted"/>
<name>A0A9P7H3W4_9HYPO</name>
<keyword evidence="2" id="KW-1185">Reference proteome</keyword>
<protein>
    <submittedName>
        <fullName evidence="1">Uncharacterized protein</fullName>
    </submittedName>
</protein>
<accession>A0A9P7H3W4</accession>
<evidence type="ECO:0000313" key="2">
    <source>
        <dbReference type="Proteomes" id="UP000782241"/>
    </source>
</evidence>
<gene>
    <name evidence="1" type="ORF">KAF25_004033</name>
</gene>
<organism evidence="1 2">
    <name type="scientific">Fusarium avenaceum</name>
    <dbReference type="NCBI Taxonomy" id="40199"/>
    <lineage>
        <taxon>Eukaryota</taxon>
        <taxon>Fungi</taxon>
        <taxon>Dikarya</taxon>
        <taxon>Ascomycota</taxon>
        <taxon>Pezizomycotina</taxon>
        <taxon>Sordariomycetes</taxon>
        <taxon>Hypocreomycetidae</taxon>
        <taxon>Hypocreales</taxon>
        <taxon>Nectriaceae</taxon>
        <taxon>Fusarium</taxon>
        <taxon>Fusarium tricinctum species complex</taxon>
    </lineage>
</organism>
<dbReference type="EMBL" id="JAGPUO010000006">
    <property type="protein sequence ID" value="KAG5661794.1"/>
    <property type="molecule type" value="Genomic_DNA"/>
</dbReference>
<comment type="caution">
    <text evidence="1">The sequence shown here is derived from an EMBL/GenBank/DDBJ whole genome shotgun (WGS) entry which is preliminary data.</text>
</comment>
<reference evidence="1" key="1">
    <citation type="submission" date="2021-04" db="EMBL/GenBank/DDBJ databases">
        <title>Draft genome of Fusarium avenaceum strain F156N33, isolated from an atmospheric sample in Virginia.</title>
        <authorList>
            <person name="Yang S."/>
            <person name="Vinatzer B.A."/>
            <person name="Coleman J."/>
        </authorList>
    </citation>
    <scope>NUCLEOTIDE SEQUENCE</scope>
    <source>
        <strain evidence="1">F156N33</strain>
    </source>
</reference>
<dbReference type="AlphaFoldDB" id="A0A9P7H3W4"/>
<evidence type="ECO:0000313" key="1">
    <source>
        <dbReference type="EMBL" id="KAG5661794.1"/>
    </source>
</evidence>
<sequence length="157" mass="16978">MPLLGTIEPSSIYVTLDTRAKEGDYHWGLILTDAAAIPVLHDASNRDGPWTYRERCGYSAYSLTLIALIRVGDVSSHALATELIQSSPANGSPSFRTGEKFNCRIWVKDTLVALHDNAVTTLPADIDIIEKQAVSIGLKYASISEAGEGATVVNELF</sequence>
<dbReference type="Pfam" id="PF21858">
    <property type="entry name" value="DUF6914"/>
    <property type="match status" value="1"/>
</dbReference>